<proteinExistence type="predicted"/>
<comment type="caution">
    <text evidence="2">The sequence shown here is derived from an EMBL/GenBank/DDBJ whole genome shotgun (WGS) entry which is preliminary data.</text>
</comment>
<evidence type="ECO:0000256" key="1">
    <source>
        <dbReference type="SAM" id="SignalP"/>
    </source>
</evidence>
<dbReference type="EMBL" id="CADEPI010000058">
    <property type="protein sequence ID" value="CAB3371132.1"/>
    <property type="molecule type" value="Genomic_DNA"/>
</dbReference>
<gene>
    <name evidence="2" type="ORF">CLODIP_2_CD08512</name>
</gene>
<name>A0A8S1D0D2_9INSE</name>
<evidence type="ECO:0008006" key="4">
    <source>
        <dbReference type="Google" id="ProtNLM"/>
    </source>
</evidence>
<feature type="chain" id="PRO_5035896138" description="CUB domain-containing protein" evidence="1">
    <location>
        <begin position="21"/>
        <end position="104"/>
    </location>
</feature>
<sequence>MWLSLALFCCALLLPPPALAGCVPKRMGFMSETTTKAPCPPGFYPDPEGTGCRLLLLLKNTTPKTQQAPSPRPELEDHIINVPTKCPDGHQLDYRGKCRPKVSG</sequence>
<evidence type="ECO:0000313" key="2">
    <source>
        <dbReference type="EMBL" id="CAB3371132.1"/>
    </source>
</evidence>
<dbReference type="Proteomes" id="UP000494165">
    <property type="component" value="Unassembled WGS sequence"/>
</dbReference>
<feature type="signal peptide" evidence="1">
    <location>
        <begin position="1"/>
        <end position="20"/>
    </location>
</feature>
<reference evidence="2 3" key="1">
    <citation type="submission" date="2020-04" db="EMBL/GenBank/DDBJ databases">
        <authorList>
            <person name="Alioto T."/>
            <person name="Alioto T."/>
            <person name="Gomez Garrido J."/>
        </authorList>
    </citation>
    <scope>NUCLEOTIDE SEQUENCE [LARGE SCALE GENOMIC DNA]</scope>
</reference>
<accession>A0A8S1D0D2</accession>
<keyword evidence="3" id="KW-1185">Reference proteome</keyword>
<organism evidence="2 3">
    <name type="scientific">Cloeon dipterum</name>
    <dbReference type="NCBI Taxonomy" id="197152"/>
    <lineage>
        <taxon>Eukaryota</taxon>
        <taxon>Metazoa</taxon>
        <taxon>Ecdysozoa</taxon>
        <taxon>Arthropoda</taxon>
        <taxon>Hexapoda</taxon>
        <taxon>Insecta</taxon>
        <taxon>Pterygota</taxon>
        <taxon>Palaeoptera</taxon>
        <taxon>Ephemeroptera</taxon>
        <taxon>Pisciforma</taxon>
        <taxon>Baetidae</taxon>
        <taxon>Cloeon</taxon>
    </lineage>
</organism>
<protein>
    <recommendedName>
        <fullName evidence="4">CUB domain-containing protein</fullName>
    </recommendedName>
</protein>
<dbReference type="AlphaFoldDB" id="A0A8S1D0D2"/>
<evidence type="ECO:0000313" key="3">
    <source>
        <dbReference type="Proteomes" id="UP000494165"/>
    </source>
</evidence>
<keyword evidence="1" id="KW-0732">Signal</keyword>